<organism evidence="3 4">
    <name type="scientific">Folsomia candida</name>
    <name type="common">Springtail</name>
    <dbReference type="NCBI Taxonomy" id="158441"/>
    <lineage>
        <taxon>Eukaryota</taxon>
        <taxon>Metazoa</taxon>
        <taxon>Ecdysozoa</taxon>
        <taxon>Arthropoda</taxon>
        <taxon>Hexapoda</taxon>
        <taxon>Collembola</taxon>
        <taxon>Entomobryomorpha</taxon>
        <taxon>Isotomoidea</taxon>
        <taxon>Isotomidae</taxon>
        <taxon>Proisotominae</taxon>
        <taxon>Folsomia</taxon>
    </lineage>
</organism>
<evidence type="ECO:0000313" key="3">
    <source>
        <dbReference type="EMBL" id="OXA43305.1"/>
    </source>
</evidence>
<protein>
    <recommendedName>
        <fullName evidence="2">DUF5641 domain-containing protein</fullName>
    </recommendedName>
</protein>
<comment type="caution">
    <text evidence="3">The sequence shown here is derived from an EMBL/GenBank/DDBJ whole genome shotgun (WGS) entry which is preliminary data.</text>
</comment>
<dbReference type="PANTHER" id="PTHR47331">
    <property type="entry name" value="PHD-TYPE DOMAIN-CONTAINING PROTEIN"/>
    <property type="match status" value="1"/>
</dbReference>
<reference evidence="3 4" key="1">
    <citation type="submission" date="2015-12" db="EMBL/GenBank/DDBJ databases">
        <title>The genome of Folsomia candida.</title>
        <authorList>
            <person name="Faddeeva A."/>
            <person name="Derks M.F."/>
            <person name="Anvar Y."/>
            <person name="Smit S."/>
            <person name="Van Straalen N."/>
            <person name="Roelofs D."/>
        </authorList>
    </citation>
    <scope>NUCLEOTIDE SEQUENCE [LARGE SCALE GENOMIC DNA]</scope>
    <source>
        <strain evidence="3 4">VU population</strain>
        <tissue evidence="3">Whole body</tissue>
    </source>
</reference>
<dbReference type="EMBL" id="LNIX01000023">
    <property type="protein sequence ID" value="OXA43305.1"/>
    <property type="molecule type" value="Genomic_DNA"/>
</dbReference>
<dbReference type="Pfam" id="PF18701">
    <property type="entry name" value="DUF5641"/>
    <property type="match status" value="1"/>
</dbReference>
<dbReference type="Proteomes" id="UP000198287">
    <property type="component" value="Unassembled WGS sequence"/>
</dbReference>
<dbReference type="OMA" id="SADADXL"/>
<sequence length="226" mass="25727">MLGRALLSKDEMMTCLCVAAATINERPLAGTTEDANDLIPLTPAMFLKGTKMTKFPEAEHITGTELQIRYKVMRKLQLDLQARFRKEYLGQLVQKASEKKTRDPKIGDIVLVGADNKKRFEWPLGRILKLNKGRDGQYRSALVKTAKGFLDRPLQRLYPLEVPCGNDLPKQNLDVPSQSDVPDVDEDPETVEVNDEELVKEALPEVVTRYGRHIKKPKCYSDWFKK</sequence>
<feature type="domain" description="DUF5641" evidence="2">
    <location>
        <begin position="69"/>
        <end position="160"/>
    </location>
</feature>
<dbReference type="InterPro" id="IPR040676">
    <property type="entry name" value="DUF5641"/>
</dbReference>
<accession>A0A226DCK7</accession>
<feature type="region of interest" description="Disordered" evidence="1">
    <location>
        <begin position="168"/>
        <end position="194"/>
    </location>
</feature>
<dbReference type="AlphaFoldDB" id="A0A226DCK7"/>
<name>A0A226DCK7_FOLCA</name>
<evidence type="ECO:0000313" key="4">
    <source>
        <dbReference type="Proteomes" id="UP000198287"/>
    </source>
</evidence>
<feature type="compositionally biased region" description="Acidic residues" evidence="1">
    <location>
        <begin position="182"/>
        <end position="194"/>
    </location>
</feature>
<gene>
    <name evidence="3" type="ORF">Fcan01_22147</name>
</gene>
<proteinExistence type="predicted"/>
<evidence type="ECO:0000259" key="2">
    <source>
        <dbReference type="Pfam" id="PF18701"/>
    </source>
</evidence>
<dbReference type="OrthoDB" id="5967017at2759"/>
<keyword evidence="4" id="KW-1185">Reference proteome</keyword>
<evidence type="ECO:0000256" key="1">
    <source>
        <dbReference type="SAM" id="MobiDB-lite"/>
    </source>
</evidence>